<feature type="region of interest" description="Disordered" evidence="3">
    <location>
        <begin position="18"/>
        <end position="49"/>
    </location>
</feature>
<sequence length="443" mass="48959">MKIVCMLHPRVLLSEGVMKGRSSKRKRSSSIMFNRPIPPTKSPKKDPPAPVRFFNRPSLSRSAIPGAAFFMYFTVMKHLLTTALIMSTTIQGFSQAKQYLLIGTYTSGKSEGIYVYSFDNGKCEPVSKLATNNPSYLAVSPDNKFVYAVHEEGKDKPNVSSYAFNNQSGTLQLLNQQNTQGDHPCYVSIDKSGKWVAAGNYSGGNFSLFPVKEDGGLRPASQTIQHEGKGIDPKRQTKPYVHSTVFSPDNKHLFVQDLGLDKIFNYNFDSKTGELHPAADPFTTTNPGGGPRHLDFHPTQPWAYLMEEMSGNVVALKYHHGILDTFQTISAIAKGYTGDIGSADIHVSPDGKFLYASNRGQSDDIAIFKIDQRTGKLTLIDNAKLNGKGPRNFSIDPTGRFLLVAYQRSDKVEVYNRNARTGLLTPTGNEFSVGNPVCLKWIK</sequence>
<dbReference type="Gene3D" id="2.130.10.10">
    <property type="entry name" value="YVTN repeat-like/Quinoprotein amine dehydrogenase"/>
    <property type="match status" value="1"/>
</dbReference>
<keyword evidence="2" id="KW-0119">Carbohydrate metabolism</keyword>
<evidence type="ECO:0000256" key="3">
    <source>
        <dbReference type="SAM" id="MobiDB-lite"/>
    </source>
</evidence>
<dbReference type="Proteomes" id="UP000293874">
    <property type="component" value="Unassembled WGS sequence"/>
</dbReference>
<keyword evidence="5" id="KW-1185">Reference proteome</keyword>
<dbReference type="PANTHER" id="PTHR30344">
    <property type="entry name" value="6-PHOSPHOGLUCONOLACTONASE-RELATED"/>
    <property type="match status" value="1"/>
</dbReference>
<dbReference type="SUPFAM" id="SSF51004">
    <property type="entry name" value="C-terminal (heme d1) domain of cytochrome cd1-nitrite reductase"/>
    <property type="match status" value="1"/>
</dbReference>
<evidence type="ECO:0000256" key="2">
    <source>
        <dbReference type="ARBA" id="ARBA00022526"/>
    </source>
</evidence>
<evidence type="ECO:0000313" key="4">
    <source>
        <dbReference type="EMBL" id="RZS76351.1"/>
    </source>
</evidence>
<dbReference type="GO" id="GO:0017057">
    <property type="term" value="F:6-phosphogluconolactonase activity"/>
    <property type="evidence" value="ECO:0007669"/>
    <property type="project" value="TreeGrafter"/>
</dbReference>
<evidence type="ECO:0000256" key="1">
    <source>
        <dbReference type="ARBA" id="ARBA00005564"/>
    </source>
</evidence>
<keyword evidence="2" id="KW-0313">Glucose metabolism</keyword>
<proteinExistence type="inferred from homology"/>
<dbReference type="InterPro" id="IPR015943">
    <property type="entry name" value="WD40/YVTN_repeat-like_dom_sf"/>
</dbReference>
<accession>A0A4Q7N5M0</accession>
<protein>
    <submittedName>
        <fullName evidence="4">6-phosphogluconolactonase</fullName>
    </submittedName>
</protein>
<dbReference type="FunFam" id="2.130.10.10:FF:000306">
    <property type="entry name" value="3-carboxymuconate cyclase"/>
    <property type="match status" value="1"/>
</dbReference>
<dbReference type="GO" id="GO:0006006">
    <property type="term" value="P:glucose metabolic process"/>
    <property type="evidence" value="ECO:0007669"/>
    <property type="project" value="UniProtKB-KW"/>
</dbReference>
<dbReference type="AlphaFoldDB" id="A0A4Q7N5M0"/>
<organism evidence="4 5">
    <name type="scientific">Pseudobacter ginsenosidimutans</name>
    <dbReference type="NCBI Taxonomy" id="661488"/>
    <lineage>
        <taxon>Bacteria</taxon>
        <taxon>Pseudomonadati</taxon>
        <taxon>Bacteroidota</taxon>
        <taxon>Chitinophagia</taxon>
        <taxon>Chitinophagales</taxon>
        <taxon>Chitinophagaceae</taxon>
        <taxon>Pseudobacter</taxon>
    </lineage>
</organism>
<dbReference type="EMBL" id="SGXA01000001">
    <property type="protein sequence ID" value="RZS76351.1"/>
    <property type="molecule type" value="Genomic_DNA"/>
</dbReference>
<dbReference type="PANTHER" id="PTHR30344:SF1">
    <property type="entry name" value="6-PHOSPHOGLUCONOLACTONASE"/>
    <property type="match status" value="1"/>
</dbReference>
<gene>
    <name evidence="4" type="ORF">EV199_2234</name>
</gene>
<comment type="similarity">
    <text evidence="1">Belongs to the cycloisomerase 2 family.</text>
</comment>
<dbReference type="InterPro" id="IPR011048">
    <property type="entry name" value="Haem_d1_sf"/>
</dbReference>
<dbReference type="InterPro" id="IPR050282">
    <property type="entry name" value="Cycloisomerase_2"/>
</dbReference>
<name>A0A4Q7N5M0_9BACT</name>
<dbReference type="Pfam" id="PF10282">
    <property type="entry name" value="Lactonase"/>
    <property type="match status" value="1"/>
</dbReference>
<evidence type="ECO:0000313" key="5">
    <source>
        <dbReference type="Proteomes" id="UP000293874"/>
    </source>
</evidence>
<comment type="caution">
    <text evidence="4">The sequence shown here is derived from an EMBL/GenBank/DDBJ whole genome shotgun (WGS) entry which is preliminary data.</text>
</comment>
<reference evidence="4 5" key="1">
    <citation type="submission" date="2019-02" db="EMBL/GenBank/DDBJ databases">
        <title>Genomic Encyclopedia of Type Strains, Phase IV (KMG-IV): sequencing the most valuable type-strain genomes for metagenomic binning, comparative biology and taxonomic classification.</title>
        <authorList>
            <person name="Goeker M."/>
        </authorList>
    </citation>
    <scope>NUCLEOTIDE SEQUENCE [LARGE SCALE GENOMIC DNA]</scope>
    <source>
        <strain evidence="4 5">DSM 18116</strain>
    </source>
</reference>
<dbReference type="InterPro" id="IPR019405">
    <property type="entry name" value="Lactonase_7-beta_prop"/>
</dbReference>
<dbReference type="GO" id="GO:0005829">
    <property type="term" value="C:cytosol"/>
    <property type="evidence" value="ECO:0007669"/>
    <property type="project" value="TreeGrafter"/>
</dbReference>